<dbReference type="PROSITE" id="PS50110">
    <property type="entry name" value="RESPONSE_REGULATORY"/>
    <property type="match status" value="1"/>
</dbReference>
<dbReference type="EMBL" id="JABXWD010000109">
    <property type="protein sequence ID" value="MBV6341450.1"/>
    <property type="molecule type" value="Genomic_DNA"/>
</dbReference>
<keyword evidence="1 2" id="KW-0597">Phosphoprotein</keyword>
<name>A0ABS6RXU7_9BACT</name>
<evidence type="ECO:0000256" key="2">
    <source>
        <dbReference type="PROSITE-ProRule" id="PRU00169"/>
    </source>
</evidence>
<proteinExistence type="predicted"/>
<reference evidence="4 5" key="1">
    <citation type="journal article" date="2020" name="J Geophys Res Biogeosci">
        <title>Magnetotaxis as an Adaptation to Enable Bacterial Shuttling of Microbial Sulfur and Sulfur Cycling Across Aquatic Oxic#Anoxic Interfaces.</title>
        <authorList>
            <person name="Li J."/>
            <person name="Liu P."/>
            <person name="Wang J."/>
            <person name="Roberts A.P."/>
            <person name="Pan Y."/>
        </authorList>
    </citation>
    <scope>NUCLEOTIDE SEQUENCE [LARGE SCALE GENOMIC DNA]</scope>
    <source>
        <strain evidence="4 5">MYR-1_YQ</strain>
    </source>
</reference>
<comment type="caution">
    <text evidence="4">The sequence shown here is derived from an EMBL/GenBank/DDBJ whole genome shotgun (WGS) entry which is preliminary data.</text>
</comment>
<evidence type="ECO:0000259" key="3">
    <source>
        <dbReference type="PROSITE" id="PS50110"/>
    </source>
</evidence>
<dbReference type="SMART" id="SM00448">
    <property type="entry name" value="REC"/>
    <property type="match status" value="1"/>
</dbReference>
<feature type="domain" description="Response regulatory" evidence="3">
    <location>
        <begin position="11"/>
        <end position="125"/>
    </location>
</feature>
<dbReference type="PANTHER" id="PTHR44591">
    <property type="entry name" value="STRESS RESPONSE REGULATOR PROTEIN 1"/>
    <property type="match status" value="1"/>
</dbReference>
<keyword evidence="5" id="KW-1185">Reference proteome</keyword>
<dbReference type="Pfam" id="PF00072">
    <property type="entry name" value="Response_reg"/>
    <property type="match status" value="1"/>
</dbReference>
<accession>A0ABS6RXU7</accession>
<dbReference type="CDD" id="cd00156">
    <property type="entry name" value="REC"/>
    <property type="match status" value="1"/>
</dbReference>
<evidence type="ECO:0000313" key="4">
    <source>
        <dbReference type="EMBL" id="MBV6341450.1"/>
    </source>
</evidence>
<dbReference type="InterPro" id="IPR001789">
    <property type="entry name" value="Sig_transdc_resp-reg_receiver"/>
</dbReference>
<dbReference type="RefSeq" id="WP_218252084.1">
    <property type="nucleotide sequence ID" value="NZ_JABXWD010000109.1"/>
</dbReference>
<gene>
    <name evidence="4" type="ORF">HWQ67_07615</name>
</gene>
<organism evidence="4 5">
    <name type="scientific">Candidatus Magnetobacterium casense</name>
    <dbReference type="NCBI Taxonomy" id="1455061"/>
    <lineage>
        <taxon>Bacteria</taxon>
        <taxon>Pseudomonadati</taxon>
        <taxon>Nitrospirota</taxon>
        <taxon>Thermodesulfovibrionia</taxon>
        <taxon>Thermodesulfovibrionales</taxon>
        <taxon>Candidatus Magnetobacteriaceae</taxon>
        <taxon>Candidatus Magnetobacterium</taxon>
    </lineage>
</organism>
<protein>
    <submittedName>
        <fullName evidence="4">Response regulator</fullName>
    </submittedName>
</protein>
<evidence type="ECO:0000256" key="1">
    <source>
        <dbReference type="ARBA" id="ARBA00022553"/>
    </source>
</evidence>
<dbReference type="Proteomes" id="UP001196980">
    <property type="component" value="Unassembled WGS sequence"/>
</dbReference>
<sequence>MTEATTMGKKRVLVIDDEEIVRISCKRVLETEGYDVVLASSGLMALASIENGHYDLVITDLMMPEMDGFELISVLREKWPHLKVVVMTGYGTDDTRLKSVELGAAIFLKKPFLPEQLLAVADSSVSTLFYD</sequence>
<feature type="modified residue" description="4-aspartylphosphate" evidence="2">
    <location>
        <position position="60"/>
    </location>
</feature>
<dbReference type="PANTHER" id="PTHR44591:SF3">
    <property type="entry name" value="RESPONSE REGULATORY DOMAIN-CONTAINING PROTEIN"/>
    <property type="match status" value="1"/>
</dbReference>
<dbReference type="InterPro" id="IPR050595">
    <property type="entry name" value="Bact_response_regulator"/>
</dbReference>
<evidence type="ECO:0000313" key="5">
    <source>
        <dbReference type="Proteomes" id="UP001196980"/>
    </source>
</evidence>